<comment type="cofactor">
    <cofactor evidence="1">
        <name>Mg(2+)</name>
        <dbReference type="ChEBI" id="CHEBI:18420"/>
    </cofactor>
</comment>
<reference evidence="8 9" key="1">
    <citation type="journal article" date="2017" name="Antonie Van Leeuwenhoek">
        <title>Rhizobium rhizosphaerae sp. nov., a novel species isolated from rice rhizosphere.</title>
        <authorList>
            <person name="Zhao J.J."/>
            <person name="Zhang J."/>
            <person name="Zhang R.J."/>
            <person name="Zhang C.W."/>
            <person name="Yin H.Q."/>
            <person name="Zhang X.X."/>
        </authorList>
    </citation>
    <scope>NUCLEOTIDE SEQUENCE [LARGE SCALE GENOMIC DNA]</scope>
    <source>
        <strain evidence="8 9">BSs20135</strain>
    </source>
</reference>
<keyword evidence="6" id="KW-0472">Membrane</keyword>
<evidence type="ECO:0000313" key="9">
    <source>
        <dbReference type="Proteomes" id="UP000006327"/>
    </source>
</evidence>
<keyword evidence="9" id="KW-1185">Reference proteome</keyword>
<dbReference type="InterPro" id="IPR011990">
    <property type="entry name" value="TPR-like_helical_dom_sf"/>
</dbReference>
<protein>
    <recommendedName>
        <fullName evidence="2">diguanylate cyclase</fullName>
        <ecNumber evidence="2">2.7.7.65</ecNumber>
    </recommendedName>
</protein>
<comment type="caution">
    <text evidence="8">The sequence shown here is derived from an EMBL/GenBank/DDBJ whole genome shotgun (WGS) entry which is preliminary data.</text>
</comment>
<dbReference type="SUPFAM" id="SSF55073">
    <property type="entry name" value="Nucleotide cyclase"/>
    <property type="match status" value="1"/>
</dbReference>
<dbReference type="Pfam" id="PF13176">
    <property type="entry name" value="TPR_7"/>
    <property type="match status" value="1"/>
</dbReference>
<dbReference type="GO" id="GO:0005886">
    <property type="term" value="C:plasma membrane"/>
    <property type="evidence" value="ECO:0007669"/>
    <property type="project" value="TreeGrafter"/>
</dbReference>
<dbReference type="InterPro" id="IPR050469">
    <property type="entry name" value="Diguanylate_Cyclase"/>
</dbReference>
<dbReference type="GO" id="GO:0043709">
    <property type="term" value="P:cell adhesion involved in single-species biofilm formation"/>
    <property type="evidence" value="ECO:0007669"/>
    <property type="project" value="TreeGrafter"/>
</dbReference>
<keyword evidence="5" id="KW-0175">Coiled coil</keyword>
<keyword evidence="6" id="KW-1133">Transmembrane helix</keyword>
<dbReference type="eggNOG" id="COG0457">
    <property type="taxonomic scope" value="Bacteria"/>
</dbReference>
<dbReference type="GO" id="GO:0052621">
    <property type="term" value="F:diguanylate cyclase activity"/>
    <property type="evidence" value="ECO:0007669"/>
    <property type="project" value="UniProtKB-EC"/>
</dbReference>
<dbReference type="InterPro" id="IPR000160">
    <property type="entry name" value="GGDEF_dom"/>
</dbReference>
<dbReference type="EC" id="2.7.7.65" evidence="2"/>
<sequence length="718" mass="81708">MANDSLRLSKINKNQPVSAQAHTLLGELAQQAKDLDQALQHFLQAIFIYKNMNDMQNQIMSSIVYAETFFAANRYVEGDKILDELLPITHQYGEELPIALVLITKGNGYYQQKHYDDAIAQYTPALKYLSDKDEVTQKHRADTYKIIAQSYKRLKNREQTASFYTKALAIYTALQDPKLMARTLNTLAEAERYLGNYLIALDYSIHGLKLHERLDDPIGYVKALMGAGIIFRHIGSYEKSLEHIHKAHLFYKKMNDVSGIAKTSNELGFIYTQLDQVDQAKSFYQITIDQPEKKIEPQTLATALREMAVIDLGSGDYESAKVMAQKAHKIYQNDNDKSKASISARIIGNIYRAQQDDTNAIAYYRESLSLATEIGSEIYQIKAQTPLAGILIGEHTEEAIDLLKKALELAIQIDSKTQKLYVYRELRKAEKSRGNIAESLHYAEEEIALTKIIQEEREDNELVLVKAKLYSHKKEMELKSLKEITKLDQIELIKKKSEIEIAEQERKISELELTKNKYASIALSSLLAICLLAVILLSRRFVHSRKHNKELGYLAARDPLTNCYNRRILFDLMNRDFADLELLGEYCIILADIDQFKAVNDNYGHTTGDSVLRAVADILQDSIRQNDIVARFGGEEFCVVLPGASQDQAMRIAETIRRKIETSHFDDVTVTCSFGVTSIQFNAKTPQELIDQADLALYKSKSNGRNQVTLWDQSLERQ</sequence>
<dbReference type="Pfam" id="PF00990">
    <property type="entry name" value="GGDEF"/>
    <property type="match status" value="1"/>
</dbReference>
<evidence type="ECO:0000256" key="1">
    <source>
        <dbReference type="ARBA" id="ARBA00001946"/>
    </source>
</evidence>
<dbReference type="NCBIfam" id="TIGR00254">
    <property type="entry name" value="GGDEF"/>
    <property type="match status" value="1"/>
</dbReference>
<dbReference type="PANTHER" id="PTHR45138">
    <property type="entry name" value="REGULATORY COMPONENTS OF SENSORY TRANSDUCTION SYSTEM"/>
    <property type="match status" value="1"/>
</dbReference>
<evidence type="ECO:0000256" key="5">
    <source>
        <dbReference type="SAM" id="Coils"/>
    </source>
</evidence>
<evidence type="ECO:0000256" key="2">
    <source>
        <dbReference type="ARBA" id="ARBA00012528"/>
    </source>
</evidence>
<evidence type="ECO:0000256" key="3">
    <source>
        <dbReference type="ARBA" id="ARBA00034247"/>
    </source>
</evidence>
<evidence type="ECO:0000313" key="8">
    <source>
        <dbReference type="EMBL" id="GAC20756.1"/>
    </source>
</evidence>
<dbReference type="PANTHER" id="PTHR45138:SF9">
    <property type="entry name" value="DIGUANYLATE CYCLASE DGCM-RELATED"/>
    <property type="match status" value="1"/>
</dbReference>
<dbReference type="CDD" id="cd01949">
    <property type="entry name" value="GGDEF"/>
    <property type="match status" value="1"/>
</dbReference>
<gene>
    <name evidence="8" type="primary">dgcB</name>
    <name evidence="8" type="ORF">GARC_3802</name>
</gene>
<dbReference type="SMART" id="SM00267">
    <property type="entry name" value="GGDEF"/>
    <property type="match status" value="1"/>
</dbReference>
<name>K6Y9Y5_9ALTE</name>
<comment type="catalytic activity">
    <reaction evidence="3">
        <text>2 GTP = 3',3'-c-di-GMP + 2 diphosphate</text>
        <dbReference type="Rhea" id="RHEA:24898"/>
        <dbReference type="ChEBI" id="CHEBI:33019"/>
        <dbReference type="ChEBI" id="CHEBI:37565"/>
        <dbReference type="ChEBI" id="CHEBI:58805"/>
        <dbReference type="EC" id="2.7.7.65"/>
    </reaction>
</comment>
<dbReference type="Gene3D" id="1.25.40.10">
    <property type="entry name" value="Tetratricopeptide repeat domain"/>
    <property type="match status" value="3"/>
</dbReference>
<keyword evidence="4" id="KW-0802">TPR repeat</keyword>
<dbReference type="AlphaFoldDB" id="K6Y9Y5"/>
<evidence type="ECO:0000256" key="6">
    <source>
        <dbReference type="SAM" id="Phobius"/>
    </source>
</evidence>
<evidence type="ECO:0000256" key="4">
    <source>
        <dbReference type="PROSITE-ProRule" id="PRU00339"/>
    </source>
</evidence>
<evidence type="ECO:0000259" key="7">
    <source>
        <dbReference type="PROSITE" id="PS50887"/>
    </source>
</evidence>
<dbReference type="SMART" id="SM00028">
    <property type="entry name" value="TPR"/>
    <property type="match status" value="8"/>
</dbReference>
<organism evidence="8 9">
    <name type="scientific">Paraglaciecola arctica BSs20135</name>
    <dbReference type="NCBI Taxonomy" id="493475"/>
    <lineage>
        <taxon>Bacteria</taxon>
        <taxon>Pseudomonadati</taxon>
        <taxon>Pseudomonadota</taxon>
        <taxon>Gammaproteobacteria</taxon>
        <taxon>Alteromonadales</taxon>
        <taxon>Alteromonadaceae</taxon>
        <taxon>Paraglaciecola</taxon>
    </lineage>
</organism>
<dbReference type="InterPro" id="IPR019734">
    <property type="entry name" value="TPR_rpt"/>
</dbReference>
<feature type="domain" description="GGDEF" evidence="7">
    <location>
        <begin position="584"/>
        <end position="713"/>
    </location>
</feature>
<dbReference type="InterPro" id="IPR029787">
    <property type="entry name" value="Nucleotide_cyclase"/>
</dbReference>
<dbReference type="Proteomes" id="UP000006327">
    <property type="component" value="Unassembled WGS sequence"/>
</dbReference>
<feature type="repeat" description="TPR" evidence="4">
    <location>
        <begin position="19"/>
        <end position="52"/>
    </location>
</feature>
<proteinExistence type="predicted"/>
<dbReference type="eggNOG" id="COG2199">
    <property type="taxonomic scope" value="Bacteria"/>
</dbReference>
<dbReference type="Gene3D" id="3.30.70.270">
    <property type="match status" value="1"/>
</dbReference>
<dbReference type="PROSITE" id="PS50005">
    <property type="entry name" value="TPR"/>
    <property type="match status" value="1"/>
</dbReference>
<dbReference type="PROSITE" id="PS50887">
    <property type="entry name" value="GGDEF"/>
    <property type="match status" value="1"/>
</dbReference>
<dbReference type="InterPro" id="IPR043128">
    <property type="entry name" value="Rev_trsase/Diguanyl_cyclase"/>
</dbReference>
<feature type="coiled-coil region" evidence="5">
    <location>
        <begin position="487"/>
        <end position="521"/>
    </location>
</feature>
<feature type="transmembrane region" description="Helical" evidence="6">
    <location>
        <begin position="518"/>
        <end position="537"/>
    </location>
</feature>
<accession>K6Y9Y5</accession>
<dbReference type="FunFam" id="3.30.70.270:FF:000001">
    <property type="entry name" value="Diguanylate cyclase domain protein"/>
    <property type="match status" value="1"/>
</dbReference>
<dbReference type="EMBL" id="BAEO01000055">
    <property type="protein sequence ID" value="GAC20756.1"/>
    <property type="molecule type" value="Genomic_DNA"/>
</dbReference>
<dbReference type="SUPFAM" id="SSF48452">
    <property type="entry name" value="TPR-like"/>
    <property type="match status" value="3"/>
</dbReference>
<keyword evidence="6" id="KW-0812">Transmembrane</keyword>
<dbReference type="STRING" id="493475.GARC_3802"/>
<dbReference type="GO" id="GO:1902201">
    <property type="term" value="P:negative regulation of bacterial-type flagellum-dependent cell motility"/>
    <property type="evidence" value="ECO:0007669"/>
    <property type="project" value="TreeGrafter"/>
</dbReference>